<keyword evidence="4" id="KW-1185">Reference proteome</keyword>
<evidence type="ECO:0000259" key="2">
    <source>
        <dbReference type="Pfam" id="PF20237"/>
    </source>
</evidence>
<dbReference type="PANTHER" id="PTHR34502">
    <property type="entry name" value="DUF6594 DOMAIN-CONTAINING PROTEIN-RELATED"/>
    <property type="match status" value="1"/>
</dbReference>
<reference evidence="3 4" key="1">
    <citation type="submission" date="2023-06" db="EMBL/GenBank/DDBJ databases">
        <title>Black Yeasts Isolated from many extreme environments.</title>
        <authorList>
            <person name="Coleine C."/>
            <person name="Stajich J.E."/>
            <person name="Selbmann L."/>
        </authorList>
    </citation>
    <scope>NUCLEOTIDE SEQUENCE [LARGE SCALE GENOMIC DNA]</scope>
    <source>
        <strain evidence="3 4">CCFEE 5887</strain>
    </source>
</reference>
<evidence type="ECO:0000313" key="3">
    <source>
        <dbReference type="EMBL" id="KAK5529544.1"/>
    </source>
</evidence>
<feature type="domain" description="DUF6594" evidence="2">
    <location>
        <begin position="91"/>
        <end position="249"/>
    </location>
</feature>
<name>A0AAV9PWZ5_9PEZI</name>
<gene>
    <name evidence="3" type="ORF">LTR25_009793</name>
</gene>
<dbReference type="PANTHER" id="PTHR34502:SF3">
    <property type="entry name" value="DUF6594 DOMAIN-CONTAINING PROTEIN"/>
    <property type="match status" value="1"/>
</dbReference>
<organism evidence="3 4">
    <name type="scientific">Vermiconidia calcicola</name>
    <dbReference type="NCBI Taxonomy" id="1690605"/>
    <lineage>
        <taxon>Eukaryota</taxon>
        <taxon>Fungi</taxon>
        <taxon>Dikarya</taxon>
        <taxon>Ascomycota</taxon>
        <taxon>Pezizomycotina</taxon>
        <taxon>Dothideomycetes</taxon>
        <taxon>Dothideomycetidae</taxon>
        <taxon>Mycosphaerellales</taxon>
        <taxon>Extremaceae</taxon>
        <taxon>Vermiconidia</taxon>
    </lineage>
</organism>
<dbReference type="AlphaFoldDB" id="A0AAV9PWZ5"/>
<comment type="caution">
    <text evidence="3">The sequence shown here is derived from an EMBL/GenBank/DDBJ whole genome shotgun (WGS) entry which is preliminary data.</text>
</comment>
<sequence length="271" mass="31332">MKTESDISDVERGSSDSSQKESSKCRNKIVKPRKCSLTLVAGFFSLFLTRECSKKPNSSPNEAESKEEADGHGEQWRKTEVLKVKENPPGWPRLAAVIESDANFLIFRKFGFLRTRLVVWHQDRLRELEERLKDLDDMDFETDENSQRALCDREGDDSREPASRRDLFERLSYELQKYDDLLRRYAELQQFDAPSERDRESVAGLIWNDGHLCLPDRSYIRHADDLIALCSNKETSKMHGLLLDLVAKVGRGRPLFRVGKIQDMPRKDHGS</sequence>
<dbReference type="Proteomes" id="UP001345827">
    <property type="component" value="Unassembled WGS sequence"/>
</dbReference>
<evidence type="ECO:0000313" key="4">
    <source>
        <dbReference type="Proteomes" id="UP001345827"/>
    </source>
</evidence>
<proteinExistence type="predicted"/>
<dbReference type="InterPro" id="IPR046529">
    <property type="entry name" value="DUF6594"/>
</dbReference>
<feature type="compositionally biased region" description="Basic and acidic residues" evidence="1">
    <location>
        <begin position="63"/>
        <end position="77"/>
    </location>
</feature>
<dbReference type="Pfam" id="PF20237">
    <property type="entry name" value="DUF6594"/>
    <property type="match status" value="1"/>
</dbReference>
<feature type="region of interest" description="Disordered" evidence="1">
    <location>
        <begin position="53"/>
        <end position="77"/>
    </location>
</feature>
<accession>A0AAV9PWZ5</accession>
<dbReference type="EMBL" id="JAXLQG010000022">
    <property type="protein sequence ID" value="KAK5529544.1"/>
    <property type="molecule type" value="Genomic_DNA"/>
</dbReference>
<protein>
    <recommendedName>
        <fullName evidence="2">DUF6594 domain-containing protein</fullName>
    </recommendedName>
</protein>
<feature type="region of interest" description="Disordered" evidence="1">
    <location>
        <begin position="1"/>
        <end position="27"/>
    </location>
</feature>
<evidence type="ECO:0000256" key="1">
    <source>
        <dbReference type="SAM" id="MobiDB-lite"/>
    </source>
</evidence>
<feature type="compositionally biased region" description="Basic and acidic residues" evidence="1">
    <location>
        <begin position="1"/>
        <end position="24"/>
    </location>
</feature>